<evidence type="ECO:0000313" key="2">
    <source>
        <dbReference type="Proteomes" id="UP000789901"/>
    </source>
</evidence>
<name>A0ABN7VJT9_GIGMA</name>
<proteinExistence type="predicted"/>
<gene>
    <name evidence="1" type="ORF">GMARGA_LOCUS19024</name>
</gene>
<reference evidence="1 2" key="1">
    <citation type="submission" date="2021-06" db="EMBL/GenBank/DDBJ databases">
        <authorList>
            <person name="Kallberg Y."/>
            <person name="Tangrot J."/>
            <person name="Rosling A."/>
        </authorList>
    </citation>
    <scope>NUCLEOTIDE SEQUENCE [LARGE SCALE GENOMIC DNA]</scope>
    <source>
        <strain evidence="1 2">120-4 pot B 10/14</strain>
    </source>
</reference>
<organism evidence="1 2">
    <name type="scientific">Gigaspora margarita</name>
    <dbReference type="NCBI Taxonomy" id="4874"/>
    <lineage>
        <taxon>Eukaryota</taxon>
        <taxon>Fungi</taxon>
        <taxon>Fungi incertae sedis</taxon>
        <taxon>Mucoromycota</taxon>
        <taxon>Glomeromycotina</taxon>
        <taxon>Glomeromycetes</taxon>
        <taxon>Diversisporales</taxon>
        <taxon>Gigasporaceae</taxon>
        <taxon>Gigaspora</taxon>
    </lineage>
</organism>
<keyword evidence="2" id="KW-1185">Reference proteome</keyword>
<comment type="caution">
    <text evidence="1">The sequence shown here is derived from an EMBL/GenBank/DDBJ whole genome shotgun (WGS) entry which is preliminary data.</text>
</comment>
<protein>
    <submittedName>
        <fullName evidence="1">30566_t:CDS:1</fullName>
    </submittedName>
</protein>
<dbReference type="PANTHER" id="PTHR46954:SF1">
    <property type="entry name" value="C2H2-TYPE DOMAIN-CONTAINING PROTEIN"/>
    <property type="match status" value="1"/>
</dbReference>
<accession>A0ABN7VJT9</accession>
<dbReference type="EMBL" id="CAJVQB010015605">
    <property type="protein sequence ID" value="CAG8775471.1"/>
    <property type="molecule type" value="Genomic_DNA"/>
</dbReference>
<dbReference type="Proteomes" id="UP000789901">
    <property type="component" value="Unassembled WGS sequence"/>
</dbReference>
<evidence type="ECO:0000313" key="1">
    <source>
        <dbReference type="EMBL" id="CAG8775471.1"/>
    </source>
</evidence>
<sequence>MVSDINPLLLKPRLLEEGNKRWREIKKKKNNSIQEEIQSLLSTPIPLQASFDKSVSAFHPLPFSSFYKYEIFSNTAAQKVAYEKIKNAKAKIIEFESLFNLATDINVRHDLSIQIQEHKEEEDIVKQWDGPGRPSIFAQNPDLLENIHNCVEFVSRSEKSDHPDSHYCLALVKGAQTFALSFSDYSVIISQDDKAKVPLGIPAVGRTFKSIETVNKPVSIPDYDFPLGSKMKFIPSAYLLINPKDTNNNLRSGYLSIYVRPEYFVGTTAATHMIDLISIVNSREYDKFINIEGKVRPLWILIVDGRPDENPKFLKNIIKYSKFFCSIDLDYLSVHTHAPEQSSFNPVERSMASLSSKLAGIMLPIDHFSTHLNSQGKVIDEELAMKNFRFSGEKLCDIWRRDKIHEKPVQVEYLDTHDNLLADMEISWQWIEEHSPEATILLQEYNGFLPPYSDKLKIPLYDKHCPSISSEMYQCLCCSECEKYFPTLKFIQKHKLQYSNRRYQDSNPDPSKNTLSNSATYEDFVRSQELCEEIVFERGLSDSEAL</sequence>
<dbReference type="PANTHER" id="PTHR46954">
    <property type="entry name" value="C2H2-TYPE DOMAIN-CONTAINING PROTEIN"/>
    <property type="match status" value="1"/>
</dbReference>